<protein>
    <submittedName>
        <fullName evidence="5">DMT family transporter</fullName>
    </submittedName>
</protein>
<feature type="transmembrane region" description="Helical" evidence="3">
    <location>
        <begin position="122"/>
        <end position="141"/>
    </location>
</feature>
<dbReference type="RefSeq" id="WP_377916678.1">
    <property type="nucleotide sequence ID" value="NZ_JBHRZT010000067.1"/>
</dbReference>
<keyword evidence="3" id="KW-0472">Membrane</keyword>
<comment type="caution">
    <text evidence="5">The sequence shown here is derived from an EMBL/GenBank/DDBJ whole genome shotgun (WGS) entry which is preliminary data.</text>
</comment>
<feature type="transmembrane region" description="Helical" evidence="3">
    <location>
        <begin position="67"/>
        <end position="85"/>
    </location>
</feature>
<evidence type="ECO:0000313" key="5">
    <source>
        <dbReference type="EMBL" id="MFC3884833.1"/>
    </source>
</evidence>
<feature type="transmembrane region" description="Helical" evidence="3">
    <location>
        <begin position="169"/>
        <end position="191"/>
    </location>
</feature>
<evidence type="ECO:0000256" key="1">
    <source>
        <dbReference type="ARBA" id="ARBA00004127"/>
    </source>
</evidence>
<keyword evidence="6" id="KW-1185">Reference proteome</keyword>
<feature type="transmembrane region" description="Helical" evidence="3">
    <location>
        <begin position="239"/>
        <end position="260"/>
    </location>
</feature>
<evidence type="ECO:0000313" key="6">
    <source>
        <dbReference type="Proteomes" id="UP001595752"/>
    </source>
</evidence>
<evidence type="ECO:0000256" key="2">
    <source>
        <dbReference type="ARBA" id="ARBA00007362"/>
    </source>
</evidence>
<evidence type="ECO:0000259" key="4">
    <source>
        <dbReference type="Pfam" id="PF00892"/>
    </source>
</evidence>
<feature type="transmembrane region" description="Helical" evidence="3">
    <location>
        <begin position="267"/>
        <end position="287"/>
    </location>
</feature>
<organism evidence="5 6">
    <name type="scientific">Bacillus songklensis</name>
    <dbReference type="NCBI Taxonomy" id="1069116"/>
    <lineage>
        <taxon>Bacteria</taxon>
        <taxon>Bacillati</taxon>
        <taxon>Bacillota</taxon>
        <taxon>Bacilli</taxon>
        <taxon>Bacillales</taxon>
        <taxon>Bacillaceae</taxon>
        <taxon>Bacillus</taxon>
    </lineage>
</organism>
<dbReference type="InterPro" id="IPR000620">
    <property type="entry name" value="EamA_dom"/>
</dbReference>
<sequence length="313" mass="34394">MGELLAFVALILFSANIIITKMAAARLNLNLGFLISVGVNVLFASFLFLIQVLFFEGGIVDWNTKGFFLFLSAGLFSTYLGRWFFFETIDKLGPTRASAFQVSNPLFTTIIAWLFMGEKLGWMDLSAIILILLGLFLVSYISQSSVKREIAVSREPLGMQSVNEFSFKWLLQSGVLLAFLSSFSYAVGNVVRGAAIQNWNQPILGGILGALLGFLLHVATNKNTRDFWGQIRKSDSTGVLLYVISGVITISAQISVIASMRYIPISIANLITLSTPVIVTPLSFILFKNQEGITYRTIMGIILVLGGICFIVL</sequence>
<feature type="domain" description="EamA" evidence="4">
    <location>
        <begin position="173"/>
        <end position="312"/>
    </location>
</feature>
<dbReference type="EMBL" id="JBHRZT010000067">
    <property type="protein sequence ID" value="MFC3884833.1"/>
    <property type="molecule type" value="Genomic_DNA"/>
</dbReference>
<feature type="transmembrane region" description="Helical" evidence="3">
    <location>
        <begin position="203"/>
        <end position="219"/>
    </location>
</feature>
<comment type="subcellular location">
    <subcellularLocation>
        <location evidence="1">Endomembrane system</location>
        <topology evidence="1">Multi-pass membrane protein</topology>
    </subcellularLocation>
</comment>
<dbReference type="PANTHER" id="PTHR22911:SF137">
    <property type="entry name" value="SOLUTE CARRIER FAMILY 35 MEMBER G2-RELATED"/>
    <property type="match status" value="1"/>
</dbReference>
<accession>A0ABV8B3E6</accession>
<feature type="transmembrane region" description="Helical" evidence="3">
    <location>
        <begin position="97"/>
        <end position="115"/>
    </location>
</feature>
<feature type="transmembrane region" description="Helical" evidence="3">
    <location>
        <begin position="293"/>
        <end position="312"/>
    </location>
</feature>
<reference evidence="6" key="1">
    <citation type="journal article" date="2019" name="Int. J. Syst. Evol. Microbiol.">
        <title>The Global Catalogue of Microorganisms (GCM) 10K type strain sequencing project: providing services to taxonomists for standard genome sequencing and annotation.</title>
        <authorList>
            <consortium name="The Broad Institute Genomics Platform"/>
            <consortium name="The Broad Institute Genome Sequencing Center for Infectious Disease"/>
            <person name="Wu L."/>
            <person name="Ma J."/>
        </authorList>
    </citation>
    <scope>NUCLEOTIDE SEQUENCE [LARGE SCALE GENOMIC DNA]</scope>
    <source>
        <strain evidence="6">CCUG 61889</strain>
    </source>
</reference>
<evidence type="ECO:0000256" key="3">
    <source>
        <dbReference type="SAM" id="Phobius"/>
    </source>
</evidence>
<keyword evidence="3" id="KW-1133">Transmembrane helix</keyword>
<gene>
    <name evidence="5" type="ORF">ACFOU2_15715</name>
</gene>
<dbReference type="Proteomes" id="UP001595752">
    <property type="component" value="Unassembled WGS sequence"/>
</dbReference>
<dbReference type="InterPro" id="IPR037185">
    <property type="entry name" value="EmrE-like"/>
</dbReference>
<feature type="transmembrane region" description="Helical" evidence="3">
    <location>
        <begin position="33"/>
        <end position="55"/>
    </location>
</feature>
<comment type="similarity">
    <text evidence="2">Belongs to the EamA transporter family.</text>
</comment>
<feature type="domain" description="EamA" evidence="4">
    <location>
        <begin position="1"/>
        <end position="139"/>
    </location>
</feature>
<dbReference type="PANTHER" id="PTHR22911">
    <property type="entry name" value="ACYL-MALONYL CONDENSING ENZYME-RELATED"/>
    <property type="match status" value="1"/>
</dbReference>
<dbReference type="Pfam" id="PF00892">
    <property type="entry name" value="EamA"/>
    <property type="match status" value="2"/>
</dbReference>
<keyword evidence="3" id="KW-0812">Transmembrane</keyword>
<proteinExistence type="inferred from homology"/>
<name>A0ABV8B3E6_9BACI</name>
<dbReference type="SUPFAM" id="SSF103481">
    <property type="entry name" value="Multidrug resistance efflux transporter EmrE"/>
    <property type="match status" value="2"/>
</dbReference>